<evidence type="ECO:0000259" key="1">
    <source>
        <dbReference type="PROSITE" id="PS50994"/>
    </source>
</evidence>
<dbReference type="GO" id="GO:0003676">
    <property type="term" value="F:nucleic acid binding"/>
    <property type="evidence" value="ECO:0007669"/>
    <property type="project" value="InterPro"/>
</dbReference>
<dbReference type="SUPFAM" id="SSF53098">
    <property type="entry name" value="Ribonuclease H-like"/>
    <property type="match status" value="1"/>
</dbReference>
<dbReference type="InterPro" id="IPR001584">
    <property type="entry name" value="Integrase_cat-core"/>
</dbReference>
<proteinExistence type="predicted"/>
<dbReference type="PANTHER" id="PTHR37984">
    <property type="entry name" value="PROTEIN CBG26694"/>
    <property type="match status" value="1"/>
</dbReference>
<dbReference type="InterPro" id="IPR036397">
    <property type="entry name" value="RNaseH_sf"/>
</dbReference>
<feature type="domain" description="Integrase catalytic" evidence="1">
    <location>
        <begin position="144"/>
        <end position="296"/>
    </location>
</feature>
<dbReference type="PROSITE" id="PS50994">
    <property type="entry name" value="INTEGRASE"/>
    <property type="match status" value="1"/>
</dbReference>
<keyword evidence="3" id="KW-1185">Reference proteome</keyword>
<dbReference type="Gene3D" id="1.10.340.70">
    <property type="match status" value="1"/>
</dbReference>
<dbReference type="InterPro" id="IPR041588">
    <property type="entry name" value="Integrase_H2C2"/>
</dbReference>
<reference evidence="2" key="1">
    <citation type="submission" date="2018-05" db="EMBL/GenBank/DDBJ databases">
        <title>Draft genome of Mucuna pruriens seed.</title>
        <authorList>
            <person name="Nnadi N.E."/>
            <person name="Vos R."/>
            <person name="Hasami M.H."/>
            <person name="Devisetty U.K."/>
            <person name="Aguiy J.C."/>
        </authorList>
    </citation>
    <scope>NUCLEOTIDE SEQUENCE [LARGE SCALE GENOMIC DNA]</scope>
    <source>
        <strain evidence="2">JCA_2017</strain>
    </source>
</reference>
<feature type="non-terminal residue" evidence="2">
    <location>
        <position position="1"/>
    </location>
</feature>
<dbReference type="Proteomes" id="UP000257109">
    <property type="component" value="Unassembled WGS sequence"/>
</dbReference>
<organism evidence="2 3">
    <name type="scientific">Mucuna pruriens</name>
    <name type="common">Velvet bean</name>
    <name type="synonym">Dolichos pruriens</name>
    <dbReference type="NCBI Taxonomy" id="157652"/>
    <lineage>
        <taxon>Eukaryota</taxon>
        <taxon>Viridiplantae</taxon>
        <taxon>Streptophyta</taxon>
        <taxon>Embryophyta</taxon>
        <taxon>Tracheophyta</taxon>
        <taxon>Spermatophyta</taxon>
        <taxon>Magnoliopsida</taxon>
        <taxon>eudicotyledons</taxon>
        <taxon>Gunneridae</taxon>
        <taxon>Pentapetalae</taxon>
        <taxon>rosids</taxon>
        <taxon>fabids</taxon>
        <taxon>Fabales</taxon>
        <taxon>Fabaceae</taxon>
        <taxon>Papilionoideae</taxon>
        <taxon>50 kb inversion clade</taxon>
        <taxon>NPAAA clade</taxon>
        <taxon>indigoferoid/millettioid clade</taxon>
        <taxon>Phaseoleae</taxon>
        <taxon>Mucuna</taxon>
    </lineage>
</organism>
<dbReference type="EMBL" id="QJKJ01010070">
    <property type="protein sequence ID" value="RDX74755.1"/>
    <property type="molecule type" value="Genomic_DNA"/>
</dbReference>
<dbReference type="PANTHER" id="PTHR37984:SF5">
    <property type="entry name" value="PROTEIN NYNRIN-LIKE"/>
    <property type="match status" value="1"/>
</dbReference>
<dbReference type="Pfam" id="PF00665">
    <property type="entry name" value="rve"/>
    <property type="match status" value="1"/>
</dbReference>
<sequence>MVGHPQEPKCSNVQCNKTRKTWMDPLIAYLKEERLLEDSAIAKRMLREASRYVLIDQRLYRRRFSFLLLRCVDEDEATYVIREVHEGVCGTHIWGRALASKIVRAGYYWPTLRSDCMNYVKKCDKCQGFSKVHKALPGPLHPVTSPWPFYKWTIDILGPFPIAPSQFKFLIVVVDYFTKWIEVEPVAAITSERVKHFLWKMIICRFGISTKIVSDNGTQFASRATAKFCKELRIKQLFTSIEHSQVNSQAEAANKVMLRGLQRRLEEAKGRWPEELPQVLWSYHTTPHSTTNKTPF</sequence>
<dbReference type="AlphaFoldDB" id="A0A371F8Y8"/>
<dbReference type="InterPro" id="IPR012337">
    <property type="entry name" value="RNaseH-like_sf"/>
</dbReference>
<dbReference type="InterPro" id="IPR050951">
    <property type="entry name" value="Retrovirus_Pol_polyprotein"/>
</dbReference>
<dbReference type="Pfam" id="PF17921">
    <property type="entry name" value="Integrase_H2C2"/>
    <property type="match status" value="1"/>
</dbReference>
<dbReference type="Gene3D" id="3.30.420.10">
    <property type="entry name" value="Ribonuclease H-like superfamily/Ribonuclease H"/>
    <property type="match status" value="1"/>
</dbReference>
<name>A0A371F8Y8_MUCPR</name>
<gene>
    <name evidence="2" type="primary">GIN1</name>
    <name evidence="2" type="ORF">CR513_45455</name>
</gene>
<dbReference type="GO" id="GO:0015074">
    <property type="term" value="P:DNA integration"/>
    <property type="evidence" value="ECO:0007669"/>
    <property type="project" value="InterPro"/>
</dbReference>
<protein>
    <submittedName>
        <fullName evidence="2">Gypsy retrotransposon integrase-like protein 1</fullName>
    </submittedName>
</protein>
<evidence type="ECO:0000313" key="3">
    <source>
        <dbReference type="Proteomes" id="UP000257109"/>
    </source>
</evidence>
<comment type="caution">
    <text evidence="2">The sequence shown here is derived from an EMBL/GenBank/DDBJ whole genome shotgun (WGS) entry which is preliminary data.</text>
</comment>
<evidence type="ECO:0000313" key="2">
    <source>
        <dbReference type="EMBL" id="RDX74755.1"/>
    </source>
</evidence>
<dbReference type="OrthoDB" id="2016337at2759"/>
<accession>A0A371F8Y8</accession>